<evidence type="ECO:0000256" key="1">
    <source>
        <dbReference type="ARBA" id="ARBA00001947"/>
    </source>
</evidence>
<dbReference type="EMBL" id="AMRI01000025">
    <property type="protein sequence ID" value="EKE69208.1"/>
    <property type="molecule type" value="Genomic_DNA"/>
</dbReference>
<dbReference type="OrthoDB" id="9782003at2"/>
<dbReference type="EC" id="3.4.24.-" evidence="11"/>
<dbReference type="CDD" id="cd23081">
    <property type="entry name" value="cpPDZ_EcRseP-like"/>
    <property type="match status" value="1"/>
</dbReference>
<comment type="subcellular location">
    <subcellularLocation>
        <location evidence="2">Membrane</location>
        <topology evidence="2">Multi-pass membrane protein</topology>
    </subcellularLocation>
</comment>
<keyword evidence="8" id="KW-1133">Transmembrane helix</keyword>
<dbReference type="PANTHER" id="PTHR42837:SF2">
    <property type="entry name" value="MEMBRANE METALLOPROTEASE ARASP2, CHLOROPLASTIC-RELATED"/>
    <property type="match status" value="1"/>
</dbReference>
<evidence type="ECO:0000256" key="6">
    <source>
        <dbReference type="ARBA" id="ARBA00022801"/>
    </source>
</evidence>
<keyword evidence="7 11" id="KW-0862">Zinc</keyword>
<feature type="domain" description="PDZ" evidence="12">
    <location>
        <begin position="209"/>
        <end position="278"/>
    </location>
</feature>
<dbReference type="Proteomes" id="UP000006755">
    <property type="component" value="Unassembled WGS sequence"/>
</dbReference>
<evidence type="ECO:0000313" key="13">
    <source>
        <dbReference type="EMBL" id="EKE69208.1"/>
    </source>
</evidence>
<evidence type="ECO:0000313" key="14">
    <source>
        <dbReference type="Proteomes" id="UP000006755"/>
    </source>
</evidence>
<reference evidence="13 14" key="1">
    <citation type="journal article" date="2012" name="J. Bacteriol.">
        <title>Genome Sequence of Gallaecimonas xiamenensis Type Strain 3-C-1.</title>
        <authorList>
            <person name="Lai Q."/>
            <person name="Wang L."/>
            <person name="Wang W."/>
            <person name="Shao Z."/>
        </authorList>
    </citation>
    <scope>NUCLEOTIDE SEQUENCE [LARGE SCALE GENOMIC DNA]</scope>
    <source>
        <strain evidence="13 14">3-C-1</strain>
    </source>
</reference>
<dbReference type="InterPro" id="IPR036034">
    <property type="entry name" value="PDZ_sf"/>
</dbReference>
<dbReference type="eggNOG" id="COG0750">
    <property type="taxonomic scope" value="Bacteria"/>
</dbReference>
<organism evidence="13 14">
    <name type="scientific">Gallaecimonas xiamenensis 3-C-1</name>
    <dbReference type="NCBI Taxonomy" id="745411"/>
    <lineage>
        <taxon>Bacteria</taxon>
        <taxon>Pseudomonadati</taxon>
        <taxon>Pseudomonadota</taxon>
        <taxon>Gammaproteobacteria</taxon>
        <taxon>Enterobacterales</taxon>
        <taxon>Gallaecimonadaceae</taxon>
        <taxon>Gallaecimonas</taxon>
    </lineage>
</organism>
<keyword evidence="5" id="KW-0812">Transmembrane</keyword>
<dbReference type="CDD" id="cd06163">
    <property type="entry name" value="S2P-M50_PDZ_RseP-like"/>
    <property type="match status" value="2"/>
</dbReference>
<dbReference type="Pfam" id="PF02163">
    <property type="entry name" value="Peptidase_M50"/>
    <property type="match status" value="1"/>
</dbReference>
<evidence type="ECO:0000256" key="3">
    <source>
        <dbReference type="ARBA" id="ARBA00007931"/>
    </source>
</evidence>
<protein>
    <recommendedName>
        <fullName evidence="11">Zinc metalloprotease</fullName>
        <ecNumber evidence="11">3.4.24.-</ecNumber>
    </recommendedName>
</protein>
<dbReference type="NCBIfam" id="NF008046">
    <property type="entry name" value="PRK10779.1"/>
    <property type="match status" value="1"/>
</dbReference>
<comment type="cofactor">
    <cofactor evidence="1 11">
        <name>Zn(2+)</name>
        <dbReference type="ChEBI" id="CHEBI:29105"/>
    </cofactor>
</comment>
<keyword evidence="10" id="KW-0472">Membrane</keyword>
<dbReference type="GO" id="GO:0016020">
    <property type="term" value="C:membrane"/>
    <property type="evidence" value="ECO:0007669"/>
    <property type="project" value="UniProtKB-SubCell"/>
</dbReference>
<evidence type="ECO:0000256" key="5">
    <source>
        <dbReference type="ARBA" id="ARBA00022692"/>
    </source>
</evidence>
<dbReference type="SUPFAM" id="SSF50156">
    <property type="entry name" value="PDZ domain-like"/>
    <property type="match status" value="2"/>
</dbReference>
<keyword evidence="9 11" id="KW-0482">Metalloprotease</keyword>
<dbReference type="InterPro" id="IPR008915">
    <property type="entry name" value="Peptidase_M50"/>
</dbReference>
<evidence type="ECO:0000256" key="11">
    <source>
        <dbReference type="RuleBase" id="RU362031"/>
    </source>
</evidence>
<evidence type="ECO:0000256" key="9">
    <source>
        <dbReference type="ARBA" id="ARBA00023049"/>
    </source>
</evidence>
<evidence type="ECO:0000256" key="10">
    <source>
        <dbReference type="ARBA" id="ARBA00023136"/>
    </source>
</evidence>
<dbReference type="GO" id="GO:0046872">
    <property type="term" value="F:metal ion binding"/>
    <property type="evidence" value="ECO:0007669"/>
    <property type="project" value="UniProtKB-KW"/>
</dbReference>
<gene>
    <name evidence="13" type="ORF">B3C1_15437</name>
</gene>
<name>K2J2D4_9GAMM</name>
<dbReference type="RefSeq" id="WP_008485972.1">
    <property type="nucleotide sequence ID" value="NZ_AMRI01000025.1"/>
</dbReference>
<dbReference type="InterPro" id="IPR001478">
    <property type="entry name" value="PDZ"/>
</dbReference>
<dbReference type="InterPro" id="IPR004387">
    <property type="entry name" value="Pept_M50_Zn"/>
</dbReference>
<keyword evidence="6 11" id="KW-0378">Hydrolase</keyword>
<keyword evidence="4 13" id="KW-0645">Protease</keyword>
<dbReference type="GO" id="GO:0004222">
    <property type="term" value="F:metalloendopeptidase activity"/>
    <property type="evidence" value="ECO:0007669"/>
    <property type="project" value="InterPro"/>
</dbReference>
<evidence type="ECO:0000256" key="4">
    <source>
        <dbReference type="ARBA" id="ARBA00022670"/>
    </source>
</evidence>
<dbReference type="Gene3D" id="2.30.42.10">
    <property type="match status" value="2"/>
</dbReference>
<dbReference type="PATRIC" id="fig|745411.4.peg.3036"/>
<evidence type="ECO:0000259" key="12">
    <source>
        <dbReference type="SMART" id="SM00228"/>
    </source>
</evidence>
<proteinExistence type="inferred from homology"/>
<keyword evidence="11" id="KW-0479">Metal-binding</keyword>
<evidence type="ECO:0000256" key="8">
    <source>
        <dbReference type="ARBA" id="ARBA00022989"/>
    </source>
</evidence>
<dbReference type="PANTHER" id="PTHR42837">
    <property type="entry name" value="REGULATOR OF SIGMA-E PROTEASE RSEP"/>
    <property type="match status" value="1"/>
</dbReference>
<dbReference type="STRING" id="745411.B3C1_15437"/>
<dbReference type="AlphaFoldDB" id="K2J2D4"/>
<sequence>MLTLLWNLFFFILALGLLITIHEYGHFWVARRCGVKVERFSIGFGPALLRRVGRDGTEYVLAAIPLGGYVKMLDERVAEVAPEDRHLAFNNKSLKARTAIVAAGPAANILFAILVYWLMWMVGVPAIKPVVGAVAPQSIAAEAKLPLGEIFSIDDQQTRSWEEVNLALVAHIGEPSIALQVKDNDGLIHDVRFDTRQWQFNPDQQSSLTSLGIVPFRPRFDLVVDKLKAGDAAERAGLKPGDKLLALADGQTLDWDGFVKAVQQSPNKPLEFLIERDGERMTLTVVPDERDGQGYVGLYPVAPSWPEGMLTEIRFGPLDALQEGVKRTWQMVSLTGSTLAKLVTGDLALDNLSGPIAIAQGAGASAGIGFAYFLGFLGLISVNLGIINLLPLPVLDGGHLLFFLCEAVRGKPLSERAQDVAFRLGAALLLTLMGIAIFNDLARL</sequence>
<evidence type="ECO:0000256" key="2">
    <source>
        <dbReference type="ARBA" id="ARBA00004141"/>
    </source>
</evidence>
<dbReference type="SMART" id="SM00228">
    <property type="entry name" value="PDZ"/>
    <property type="match status" value="1"/>
</dbReference>
<comment type="similarity">
    <text evidence="3 11">Belongs to the peptidase M50B family.</text>
</comment>
<accession>K2J2D4</accession>
<keyword evidence="14" id="KW-1185">Reference proteome</keyword>
<dbReference type="NCBIfam" id="TIGR00054">
    <property type="entry name" value="RIP metalloprotease RseP"/>
    <property type="match status" value="1"/>
</dbReference>
<comment type="caution">
    <text evidence="13">The sequence shown here is derived from an EMBL/GenBank/DDBJ whole genome shotgun (WGS) entry which is preliminary data.</text>
</comment>
<dbReference type="GO" id="GO:0006508">
    <property type="term" value="P:proteolysis"/>
    <property type="evidence" value="ECO:0007669"/>
    <property type="project" value="UniProtKB-KW"/>
</dbReference>
<evidence type="ECO:0000256" key="7">
    <source>
        <dbReference type="ARBA" id="ARBA00022833"/>
    </source>
</evidence>